<dbReference type="STRING" id="1095629.A0A0C9Y2M6"/>
<protein>
    <submittedName>
        <fullName evidence="1">Unplaced genomic scaffold K443scaffold_8, whole genome shotgun sequence</fullName>
    </submittedName>
</protein>
<evidence type="ECO:0000313" key="2">
    <source>
        <dbReference type="Proteomes" id="UP000054477"/>
    </source>
</evidence>
<name>A0A0C9Y2M6_9AGAR</name>
<dbReference type="EMBL" id="KN838543">
    <property type="protein sequence ID" value="KIK08109.1"/>
    <property type="molecule type" value="Genomic_DNA"/>
</dbReference>
<proteinExistence type="predicted"/>
<gene>
    <name evidence="1" type="ORF">K443DRAFT_85406</name>
</gene>
<dbReference type="Pfam" id="PF18759">
    <property type="entry name" value="Plavaka"/>
    <property type="match status" value="1"/>
</dbReference>
<keyword evidence="2" id="KW-1185">Reference proteome</keyword>
<dbReference type="Proteomes" id="UP000054477">
    <property type="component" value="Unassembled WGS sequence"/>
</dbReference>
<evidence type="ECO:0000313" key="1">
    <source>
        <dbReference type="EMBL" id="KIK08109.1"/>
    </source>
</evidence>
<organism evidence="1 2">
    <name type="scientific">Laccaria amethystina LaAM-08-1</name>
    <dbReference type="NCBI Taxonomy" id="1095629"/>
    <lineage>
        <taxon>Eukaryota</taxon>
        <taxon>Fungi</taxon>
        <taxon>Dikarya</taxon>
        <taxon>Basidiomycota</taxon>
        <taxon>Agaricomycotina</taxon>
        <taxon>Agaricomycetes</taxon>
        <taxon>Agaricomycetidae</taxon>
        <taxon>Agaricales</taxon>
        <taxon>Agaricineae</taxon>
        <taxon>Hydnangiaceae</taxon>
        <taxon>Laccaria</taxon>
    </lineage>
</organism>
<accession>A0A0C9Y2M6</accession>
<reference evidence="2" key="2">
    <citation type="submission" date="2015-01" db="EMBL/GenBank/DDBJ databases">
        <title>Evolutionary Origins and Diversification of the Mycorrhizal Mutualists.</title>
        <authorList>
            <consortium name="DOE Joint Genome Institute"/>
            <consortium name="Mycorrhizal Genomics Consortium"/>
            <person name="Kohler A."/>
            <person name="Kuo A."/>
            <person name="Nagy L.G."/>
            <person name="Floudas D."/>
            <person name="Copeland A."/>
            <person name="Barry K.W."/>
            <person name="Cichocki N."/>
            <person name="Veneault-Fourrey C."/>
            <person name="LaButti K."/>
            <person name="Lindquist E.A."/>
            <person name="Lipzen A."/>
            <person name="Lundell T."/>
            <person name="Morin E."/>
            <person name="Murat C."/>
            <person name="Riley R."/>
            <person name="Ohm R."/>
            <person name="Sun H."/>
            <person name="Tunlid A."/>
            <person name="Henrissat B."/>
            <person name="Grigoriev I.V."/>
            <person name="Hibbett D.S."/>
            <person name="Martin F."/>
        </authorList>
    </citation>
    <scope>NUCLEOTIDE SEQUENCE [LARGE SCALE GENOMIC DNA]</scope>
    <source>
        <strain evidence="2">LaAM-08-1</strain>
    </source>
</reference>
<feature type="non-terminal residue" evidence="1">
    <location>
        <position position="1"/>
    </location>
</feature>
<dbReference type="OrthoDB" id="3244185at2759"/>
<dbReference type="AlphaFoldDB" id="A0A0C9Y2M6"/>
<dbReference type="InterPro" id="IPR041078">
    <property type="entry name" value="Plavaka"/>
</dbReference>
<sequence>FQSFTPDLLHQLHKGVFKDHLVKWCTNLLTEKELDARFKLMTPHQGLWHFKNGISSMSQWTGTEHKAMEKVFVRVVAGTINDHYVSQVARAVVDFIFYSSLQSHTTQSLNATQSRPLQHPQDSCYGPLPRANQRDYTIQMTNWLRRQEAIDRFTWYLEWFSQGGYEAAGKISTSLLPVSPDEAATAVLPAASPTPPSPNPLTTYQIASTLPAALRGIPARKIILNHNATQFIPAVQAFLNKHSSPITVQPFDGFDLYKRITIRLPNIPQANPNNLVNIVQAAPPVPAHNRTPAEPPYLDFALIRTGEQNDKTDATALKGLCIACVCVLFKLPEVYRITTVHLLAYVEWYTPFGTLDAETGMFIVKPSTRSHHVHGEIIERTPSSKVRKKSELRLDLTECR</sequence>
<dbReference type="HOGENOM" id="CLU_006344_0_1_1"/>
<reference evidence="1 2" key="1">
    <citation type="submission" date="2014-04" db="EMBL/GenBank/DDBJ databases">
        <authorList>
            <consortium name="DOE Joint Genome Institute"/>
            <person name="Kuo A."/>
            <person name="Kohler A."/>
            <person name="Nagy L.G."/>
            <person name="Floudas D."/>
            <person name="Copeland A."/>
            <person name="Barry K.W."/>
            <person name="Cichocki N."/>
            <person name="Veneault-Fourrey C."/>
            <person name="LaButti K."/>
            <person name="Lindquist E.A."/>
            <person name="Lipzen A."/>
            <person name="Lundell T."/>
            <person name="Morin E."/>
            <person name="Murat C."/>
            <person name="Sun H."/>
            <person name="Tunlid A."/>
            <person name="Henrissat B."/>
            <person name="Grigoriev I.V."/>
            <person name="Hibbett D.S."/>
            <person name="Martin F."/>
            <person name="Nordberg H.P."/>
            <person name="Cantor M.N."/>
            <person name="Hua S.X."/>
        </authorList>
    </citation>
    <scope>NUCLEOTIDE SEQUENCE [LARGE SCALE GENOMIC DNA]</scope>
    <source>
        <strain evidence="1 2">LaAM-08-1</strain>
    </source>
</reference>